<dbReference type="Proteomes" id="UP000262142">
    <property type="component" value="Unassembled WGS sequence"/>
</dbReference>
<dbReference type="RefSeq" id="WP_119057857.1">
    <property type="nucleotide sequence ID" value="NZ_UNSC01000003.1"/>
</dbReference>
<dbReference type="InterPro" id="IPR037143">
    <property type="entry name" value="4-PPantetheinyl_Trfase_dom_sf"/>
</dbReference>
<dbReference type="InterPro" id="IPR008278">
    <property type="entry name" value="4-PPantetheinyl_Trfase_dom"/>
</dbReference>
<gene>
    <name evidence="3" type="primary">sfp</name>
    <name evidence="3" type="ORF">SAMEA104719789_00895</name>
</gene>
<dbReference type="GO" id="GO:0008897">
    <property type="term" value="F:holo-[acyl-carrier-protein] synthase activity"/>
    <property type="evidence" value="ECO:0007669"/>
    <property type="project" value="InterPro"/>
</dbReference>
<evidence type="ECO:0000313" key="3">
    <source>
        <dbReference type="EMBL" id="SZD72450.1"/>
    </source>
</evidence>
<evidence type="ECO:0000259" key="2">
    <source>
        <dbReference type="Pfam" id="PF01648"/>
    </source>
</evidence>
<proteinExistence type="predicted"/>
<accession>A0A383TYX5</accession>
<keyword evidence="4" id="KW-1185">Reference proteome</keyword>
<evidence type="ECO:0000256" key="1">
    <source>
        <dbReference type="ARBA" id="ARBA00022679"/>
    </source>
</evidence>
<name>A0A383TYX5_9FLAO</name>
<feature type="domain" description="4'-phosphopantetheinyl transferase" evidence="2">
    <location>
        <begin position="100"/>
        <end position="193"/>
    </location>
</feature>
<dbReference type="EC" id="2.7.8.-" evidence="3"/>
<keyword evidence="1 3" id="KW-0808">Transferase</keyword>
<organism evidence="3 4">
    <name type="scientific">Candidatus Ornithobacterium hominis</name>
    <dbReference type="NCBI Taxonomy" id="2497989"/>
    <lineage>
        <taxon>Bacteria</taxon>
        <taxon>Pseudomonadati</taxon>
        <taxon>Bacteroidota</taxon>
        <taxon>Flavobacteriia</taxon>
        <taxon>Flavobacteriales</taxon>
        <taxon>Weeksellaceae</taxon>
        <taxon>Ornithobacterium</taxon>
    </lineage>
</organism>
<evidence type="ECO:0000313" key="4">
    <source>
        <dbReference type="Proteomes" id="UP000262142"/>
    </source>
</evidence>
<dbReference type="Gene3D" id="3.90.470.20">
    <property type="entry name" value="4'-phosphopantetheinyl transferase domain"/>
    <property type="match status" value="1"/>
</dbReference>
<dbReference type="SUPFAM" id="SSF56214">
    <property type="entry name" value="4'-phosphopantetheinyl transferase"/>
    <property type="match status" value="2"/>
</dbReference>
<reference evidence="3 4" key="1">
    <citation type="submission" date="2018-09" db="EMBL/GenBank/DDBJ databases">
        <authorList>
            <consortium name="Pathogen Informatics"/>
        </authorList>
    </citation>
    <scope>NUCLEOTIDE SEQUENCE [LARGE SCALE GENOMIC DNA]</scope>
    <source>
        <strain evidence="3 4">OH-22767</strain>
    </source>
</reference>
<sequence length="208" mass="24888">MPIIHQIKEEFTEIITWEVSENTEALENFVNLTPPRLAKYRSLPPKQAREYLGIRACLKQLNADYDVLYTPNGKPYLPSERHISITHSYDLVSVGLSHFPIGIDIEKKRDKKILNIEKKFIRKDENAWMPRNHQLTDYLHVVWGVKEGLYKINGGNLWNFLHHYWVERFDIKDETLFCWISDKKKSKKYLAKFKKIKEYYLVWVVDYL</sequence>
<dbReference type="OrthoDB" id="1190494at2"/>
<dbReference type="Pfam" id="PF01648">
    <property type="entry name" value="ACPS"/>
    <property type="match status" value="1"/>
</dbReference>
<dbReference type="EMBL" id="UNSC01000003">
    <property type="protein sequence ID" value="SZD72450.1"/>
    <property type="molecule type" value="Genomic_DNA"/>
</dbReference>
<dbReference type="AlphaFoldDB" id="A0A383TYX5"/>
<dbReference type="GO" id="GO:0000287">
    <property type="term" value="F:magnesium ion binding"/>
    <property type="evidence" value="ECO:0007669"/>
    <property type="project" value="InterPro"/>
</dbReference>
<protein>
    <submittedName>
        <fullName evidence="3">4'-phosphopantetheinyl transferase sfp</fullName>
        <ecNumber evidence="3">2.7.8.-</ecNumber>
    </submittedName>
</protein>